<feature type="domain" description="HNH" evidence="1">
    <location>
        <begin position="5"/>
        <end position="38"/>
    </location>
</feature>
<evidence type="ECO:0000313" key="3">
    <source>
        <dbReference type="Proteomes" id="UP000783588"/>
    </source>
</evidence>
<dbReference type="InterPro" id="IPR002711">
    <property type="entry name" value="HNH"/>
</dbReference>
<proteinExistence type="predicted"/>
<name>A0ABS6ET95_9FIRM</name>
<keyword evidence="2" id="KW-0378">Hydrolase</keyword>
<keyword evidence="2" id="KW-0540">Nuclease</keyword>
<gene>
    <name evidence="2" type="ORF">KQI75_08845</name>
</gene>
<evidence type="ECO:0000259" key="1">
    <source>
        <dbReference type="Pfam" id="PF01844"/>
    </source>
</evidence>
<dbReference type="Proteomes" id="UP000783588">
    <property type="component" value="Unassembled WGS sequence"/>
</dbReference>
<protein>
    <submittedName>
        <fullName evidence="2">HNH endonuclease</fullName>
    </submittedName>
</protein>
<dbReference type="Pfam" id="PF01844">
    <property type="entry name" value="HNH"/>
    <property type="match status" value="1"/>
</dbReference>
<accession>A0ABS6ET95</accession>
<evidence type="ECO:0000313" key="2">
    <source>
        <dbReference type="EMBL" id="MBU5490723.1"/>
    </source>
</evidence>
<dbReference type="GO" id="GO:0004519">
    <property type="term" value="F:endonuclease activity"/>
    <property type="evidence" value="ECO:0007669"/>
    <property type="project" value="UniProtKB-KW"/>
</dbReference>
<dbReference type="CDD" id="cd00085">
    <property type="entry name" value="HNHc"/>
    <property type="match status" value="1"/>
</dbReference>
<reference evidence="2 3" key="1">
    <citation type="submission" date="2021-06" db="EMBL/GenBank/DDBJ databases">
        <authorList>
            <person name="Sun Q."/>
            <person name="Li D."/>
        </authorList>
    </citation>
    <scope>NUCLEOTIDE SEQUENCE [LARGE SCALE GENOMIC DNA]</scope>
    <source>
        <strain evidence="2 3">MSJd-7</strain>
    </source>
</reference>
<keyword evidence="3" id="KW-1185">Reference proteome</keyword>
<dbReference type="InterPro" id="IPR003615">
    <property type="entry name" value="HNH_nuc"/>
</dbReference>
<dbReference type="EMBL" id="JAHLQI010000004">
    <property type="protein sequence ID" value="MBU5490723.1"/>
    <property type="molecule type" value="Genomic_DNA"/>
</dbReference>
<sequence length="57" mass="6348">MLSIDDCEIDHIIAYSLGGSTSIENAQLLHKTCNRSKGCQLSESDEFIDDRDDLSED</sequence>
<organism evidence="2 3">
    <name type="scientific">Butyricicoccus intestinisimiae</name>
    <dbReference type="NCBI Taxonomy" id="2841509"/>
    <lineage>
        <taxon>Bacteria</taxon>
        <taxon>Bacillati</taxon>
        <taxon>Bacillota</taxon>
        <taxon>Clostridia</taxon>
        <taxon>Eubacteriales</taxon>
        <taxon>Butyricicoccaceae</taxon>
        <taxon>Butyricicoccus</taxon>
    </lineage>
</organism>
<dbReference type="RefSeq" id="WP_216470559.1">
    <property type="nucleotide sequence ID" value="NZ_JAHLQI010000004.1"/>
</dbReference>
<keyword evidence="2" id="KW-0255">Endonuclease</keyword>
<comment type="caution">
    <text evidence="2">The sequence shown here is derived from an EMBL/GenBank/DDBJ whole genome shotgun (WGS) entry which is preliminary data.</text>
</comment>